<protein>
    <submittedName>
        <fullName evidence="1">Uncharacterized protein</fullName>
    </submittedName>
</protein>
<dbReference type="AlphaFoldDB" id="A0A563D9A8"/>
<keyword evidence="2" id="KW-1185">Reference proteome</keyword>
<sequence length="223" mass="25129">MKNQTVKSLLVLTLATGLATETFAQKIHQKKSPLRTEVLQKINPISGNVKEWVFNQDFVYDGFYLETNAEKYLVKFPIHLGAELRNSISNNPIVVQGVVKYSPLGEKEIELVSLKTPNKVIYNLPPETPTNVLEKKFVNNSGKIKEVQINEMGDPIGFILEDRTVLRLPKHLSKQLSNLAPQGSTISYTGIEKSKDNGEAYYNNYSVVRCNTITIGEDQYLIK</sequence>
<dbReference type="Proteomes" id="UP000319499">
    <property type="component" value="Unassembled WGS sequence"/>
</dbReference>
<name>A0A563D9A8_9FLAO</name>
<dbReference type="RefSeq" id="WP_146263101.1">
    <property type="nucleotide sequence ID" value="NZ_SELG01000041.1"/>
</dbReference>
<accession>A0A563D9A8</accession>
<organism evidence="1 2">
    <name type="scientific">Apibacter muscae</name>
    <dbReference type="NCBI Taxonomy" id="2509004"/>
    <lineage>
        <taxon>Bacteria</taxon>
        <taxon>Pseudomonadati</taxon>
        <taxon>Bacteroidota</taxon>
        <taxon>Flavobacteriia</taxon>
        <taxon>Flavobacteriales</taxon>
        <taxon>Weeksellaceae</taxon>
        <taxon>Apibacter</taxon>
    </lineage>
</organism>
<dbReference type="EMBL" id="SELH01000025">
    <property type="protein sequence ID" value="TWP26682.1"/>
    <property type="molecule type" value="Genomic_DNA"/>
</dbReference>
<proteinExistence type="predicted"/>
<reference evidence="1 2" key="1">
    <citation type="submission" date="2019-02" db="EMBL/GenBank/DDBJ databases">
        <title>Apibacter muscae sp. nov.: a novel member of the house fly microbiota.</title>
        <authorList>
            <person name="Park R."/>
        </authorList>
    </citation>
    <scope>NUCLEOTIDE SEQUENCE [LARGE SCALE GENOMIC DNA]</scope>
    <source>
        <strain evidence="1 2">AL1</strain>
    </source>
</reference>
<comment type="caution">
    <text evidence="1">The sequence shown here is derived from an EMBL/GenBank/DDBJ whole genome shotgun (WGS) entry which is preliminary data.</text>
</comment>
<dbReference type="OrthoDB" id="880749at2"/>
<gene>
    <name evidence="1" type="ORF">ETU09_08950</name>
</gene>
<evidence type="ECO:0000313" key="2">
    <source>
        <dbReference type="Proteomes" id="UP000319499"/>
    </source>
</evidence>
<evidence type="ECO:0000313" key="1">
    <source>
        <dbReference type="EMBL" id="TWP26682.1"/>
    </source>
</evidence>